<dbReference type="Gene3D" id="3.60.20.10">
    <property type="entry name" value="Glutamine Phosphoribosylpyrophosphate, subunit 1, domain 1"/>
    <property type="match status" value="1"/>
</dbReference>
<dbReference type="SUPFAM" id="SSF56235">
    <property type="entry name" value="N-terminal nucleophile aminohydrolases (Ntn hydrolases)"/>
    <property type="match status" value="1"/>
</dbReference>
<evidence type="ECO:0000256" key="3">
    <source>
        <dbReference type="ARBA" id="ARBA00004370"/>
    </source>
</evidence>
<dbReference type="InterPro" id="IPR000426">
    <property type="entry name" value="Proteasome_asu_N"/>
</dbReference>
<dbReference type="GO" id="GO:0043161">
    <property type="term" value="P:proteasome-mediated ubiquitin-dependent protein catabolic process"/>
    <property type="evidence" value="ECO:0007669"/>
    <property type="project" value="InterPro"/>
</dbReference>
<comment type="function">
    <text evidence="1">The proteasome is a multicatalytic proteinase complex which is characterized by its ability to cleave peptides with Arg, Phe, Tyr, Leu, and Glu adjacent to the leaving group at neutral or slightly basic pH. The proteasome has an ATP-dependent proteolytic activity.</text>
</comment>
<comment type="subunit">
    <text evidence="12">The 26S proteasome consists of a 20S proteasome core and two 19S regulatory subunits. The 20S proteasome core is composed of 28 subunits that are arranged in four stacked rings, resulting in a barrel-shaped structure. The two end rings are each formed by seven alpha subunits, and the two central rings are each formed by seven beta subunits. The catalytic chamber with the active sites is on the inside of the barrel.</text>
</comment>
<evidence type="ECO:0000256" key="10">
    <source>
        <dbReference type="ARBA" id="ARBA00023136"/>
    </source>
</evidence>
<feature type="transmembrane region" description="Helical" evidence="14">
    <location>
        <begin position="480"/>
        <end position="498"/>
    </location>
</feature>
<dbReference type="GO" id="GO:0005829">
    <property type="term" value="C:cytosol"/>
    <property type="evidence" value="ECO:0007669"/>
    <property type="project" value="UniProtKB-ARBA"/>
</dbReference>
<keyword evidence="7 14" id="KW-0812">Transmembrane</keyword>
<dbReference type="GO" id="GO:0016020">
    <property type="term" value="C:membrane"/>
    <property type="evidence" value="ECO:0007669"/>
    <property type="project" value="UniProtKB-SubCell"/>
</dbReference>
<comment type="similarity">
    <text evidence="13">Belongs to the peptidase T1A family.</text>
</comment>
<sequence>MFLTRSEYDRGVNTFSPEGRLFQVEYAIEAVKLGSTSIGIRTSEGVILAAEKRSTSKLMVNDAVEKISKVDQHVGVTFAGLIADSRTLVERAQIEAQNFWFTYNRKIRVEDVTQSVANLALQFGDDDVKASMSRPFGVAMLFAGCDQEGPKLFHLDPSGTFIDCLAKSIGAASDGAEQNLKEQYHESLTLIEAQKIALAILKQVMEEKLTSTNVEIVVIKPTVDDKGRKTGKFERVTKEQLDTLALPMTDEGIHVVAEGSAVVTIPDQSSNDGQALVRREQRAGDVISPHRAVLTLSKSMFNAGCFSLPYAWKLGGLWVSFVLSFVIAGFNWYGNHILVRSSQHLAQKSERSALDYGHFAKKVCDYSDLAFLRRNSKAVMYIVNVTILFYQLGMCSVAILFISDNMVNLLGHYFPGYSSHALTVIMATISLVFITFTNMFTEMRVVSFFAMVSSVFFVLGAFVVMQFAVRQENQWERLPAATNFTSTIMYIGMAMYSFEGQTMILPVENKLETPDDFLNNFGVLPTTMILCSVFMTAFGFYGYTGFGDKIAPTITTNVPKEGFYSAVNIFLMIQSALGHSIAMYVVFDMFYNGFQRKFRARFPNCPKYAVDKGFRLFWVLVTYLMAVLIPKLEIMIPLVGVSSGTLCALVYPPLFEMITFWEDWKVTKTKNQRFLKIAINVAVIGVGFFAIGAGLYANAIAIGQAFGS</sequence>
<keyword evidence="9 14" id="KW-1133">Transmembrane helix</keyword>
<evidence type="ECO:0000256" key="2">
    <source>
        <dbReference type="ARBA" id="ARBA00004123"/>
    </source>
</evidence>
<dbReference type="InterPro" id="IPR013057">
    <property type="entry name" value="AA_transpt_TM"/>
</dbReference>
<feature type="transmembrane region" description="Helical" evidence="14">
    <location>
        <begin position="674"/>
        <end position="697"/>
    </location>
</feature>
<dbReference type="Pfam" id="PF01490">
    <property type="entry name" value="Aa_trans"/>
    <property type="match status" value="1"/>
</dbReference>
<accession>A0AA39IG95</accession>
<dbReference type="GO" id="GO:0019773">
    <property type="term" value="C:proteasome core complex, alpha-subunit complex"/>
    <property type="evidence" value="ECO:0007669"/>
    <property type="project" value="UniProtKB-UniRule"/>
</dbReference>
<dbReference type="FunFam" id="3.60.20.10:FF:000019">
    <property type="entry name" value="Proteasome subunit alpha type"/>
    <property type="match status" value="1"/>
</dbReference>
<gene>
    <name evidence="16" type="ORF">QR680_007639</name>
</gene>
<feature type="transmembrane region" description="Helical" evidence="14">
    <location>
        <begin position="378"/>
        <end position="402"/>
    </location>
</feature>
<evidence type="ECO:0000256" key="8">
    <source>
        <dbReference type="ARBA" id="ARBA00022942"/>
    </source>
</evidence>
<evidence type="ECO:0000256" key="11">
    <source>
        <dbReference type="ARBA" id="ARBA00023242"/>
    </source>
</evidence>
<keyword evidence="10 14" id="KW-0472">Membrane</keyword>
<keyword evidence="6" id="KW-0963">Cytoplasm</keyword>
<keyword evidence="8 13" id="KW-0647">Proteasome</keyword>
<protein>
    <recommendedName>
        <fullName evidence="5">Proteasome subunit alpha type-5</fullName>
    </recommendedName>
</protein>
<name>A0AA39IG95_9BILA</name>
<keyword evidence="17" id="KW-1185">Reference proteome</keyword>
<dbReference type="Pfam" id="PF10584">
    <property type="entry name" value="Proteasome_A_N"/>
    <property type="match status" value="1"/>
</dbReference>
<dbReference type="Proteomes" id="UP001175271">
    <property type="component" value="Unassembled WGS sequence"/>
</dbReference>
<dbReference type="InterPro" id="IPR001353">
    <property type="entry name" value="Proteasome_sua/b"/>
</dbReference>
<dbReference type="PANTHER" id="PTHR11599">
    <property type="entry name" value="PROTEASOME SUBUNIT ALPHA/BETA"/>
    <property type="match status" value="1"/>
</dbReference>
<evidence type="ECO:0000256" key="12">
    <source>
        <dbReference type="ARBA" id="ARBA00026071"/>
    </source>
</evidence>
<evidence type="ECO:0000313" key="17">
    <source>
        <dbReference type="Proteomes" id="UP001175271"/>
    </source>
</evidence>
<dbReference type="CDD" id="cd03753">
    <property type="entry name" value="proteasome_alpha_type_5"/>
    <property type="match status" value="1"/>
</dbReference>
<organism evidence="16 17">
    <name type="scientific">Steinernema hermaphroditum</name>
    <dbReference type="NCBI Taxonomy" id="289476"/>
    <lineage>
        <taxon>Eukaryota</taxon>
        <taxon>Metazoa</taxon>
        <taxon>Ecdysozoa</taxon>
        <taxon>Nematoda</taxon>
        <taxon>Chromadorea</taxon>
        <taxon>Rhabditida</taxon>
        <taxon>Tylenchina</taxon>
        <taxon>Panagrolaimomorpha</taxon>
        <taxon>Strongyloidoidea</taxon>
        <taxon>Steinernematidae</taxon>
        <taxon>Steinernema</taxon>
    </lineage>
</organism>
<dbReference type="EMBL" id="JAUCMV010000001">
    <property type="protein sequence ID" value="KAK0422562.1"/>
    <property type="molecule type" value="Genomic_DNA"/>
</dbReference>
<evidence type="ECO:0000256" key="9">
    <source>
        <dbReference type="ARBA" id="ARBA00022989"/>
    </source>
</evidence>
<feature type="domain" description="Proteasome alpha-type subunits" evidence="15">
    <location>
        <begin position="8"/>
        <end position="30"/>
    </location>
</feature>
<dbReference type="GO" id="GO:0005634">
    <property type="term" value="C:nucleus"/>
    <property type="evidence" value="ECO:0007669"/>
    <property type="project" value="UniProtKB-SubCell"/>
</dbReference>
<proteinExistence type="inferred from homology"/>
<feature type="transmembrane region" description="Helical" evidence="14">
    <location>
        <begin position="310"/>
        <end position="333"/>
    </location>
</feature>
<evidence type="ECO:0000256" key="13">
    <source>
        <dbReference type="PROSITE-ProRule" id="PRU00808"/>
    </source>
</evidence>
<comment type="subcellular location">
    <subcellularLocation>
        <location evidence="4">Cytoplasm</location>
    </subcellularLocation>
    <subcellularLocation>
        <location evidence="3">Membrane</location>
    </subcellularLocation>
    <subcellularLocation>
        <location evidence="2">Nucleus</location>
    </subcellularLocation>
</comment>
<feature type="transmembrane region" description="Helical" evidence="14">
    <location>
        <begin position="563"/>
        <end position="587"/>
    </location>
</feature>
<feature type="transmembrane region" description="Helical" evidence="14">
    <location>
        <begin position="608"/>
        <end position="628"/>
    </location>
</feature>
<evidence type="ECO:0000256" key="14">
    <source>
        <dbReference type="SAM" id="Phobius"/>
    </source>
</evidence>
<evidence type="ECO:0000256" key="4">
    <source>
        <dbReference type="ARBA" id="ARBA00004496"/>
    </source>
</evidence>
<evidence type="ECO:0000256" key="7">
    <source>
        <dbReference type="ARBA" id="ARBA00022692"/>
    </source>
</evidence>
<dbReference type="AlphaFoldDB" id="A0AA39IG95"/>
<feature type="transmembrane region" description="Helical" evidence="14">
    <location>
        <begin position="634"/>
        <end position="654"/>
    </location>
</feature>
<dbReference type="InterPro" id="IPR050115">
    <property type="entry name" value="Proteasome_alpha"/>
</dbReference>
<feature type="transmembrane region" description="Helical" evidence="14">
    <location>
        <begin position="448"/>
        <end position="468"/>
    </location>
</feature>
<evidence type="ECO:0000256" key="5">
    <source>
        <dbReference type="ARBA" id="ARBA00021343"/>
    </source>
</evidence>
<dbReference type="NCBIfam" id="NF003075">
    <property type="entry name" value="PRK03996.1"/>
    <property type="match status" value="1"/>
</dbReference>
<feature type="transmembrane region" description="Helical" evidence="14">
    <location>
        <begin position="518"/>
        <end position="543"/>
    </location>
</feature>
<keyword evidence="11" id="KW-0539">Nucleus</keyword>
<evidence type="ECO:0000256" key="1">
    <source>
        <dbReference type="ARBA" id="ARBA00002000"/>
    </source>
</evidence>
<evidence type="ECO:0000259" key="15">
    <source>
        <dbReference type="PROSITE" id="PS00388"/>
    </source>
</evidence>
<dbReference type="InterPro" id="IPR033812">
    <property type="entry name" value="Proteasome_alpha_type_5"/>
</dbReference>
<dbReference type="PROSITE" id="PS51475">
    <property type="entry name" value="PROTEASOME_ALPHA_2"/>
    <property type="match status" value="1"/>
</dbReference>
<comment type="caution">
    <text evidence="16">The sequence shown here is derived from an EMBL/GenBank/DDBJ whole genome shotgun (WGS) entry which is preliminary data.</text>
</comment>
<dbReference type="InterPro" id="IPR029055">
    <property type="entry name" value="Ntn_hydrolases_N"/>
</dbReference>
<evidence type="ECO:0000313" key="16">
    <source>
        <dbReference type="EMBL" id="KAK0422562.1"/>
    </source>
</evidence>
<reference evidence="16" key="1">
    <citation type="submission" date="2023-06" db="EMBL/GenBank/DDBJ databases">
        <title>Genomic analysis of the entomopathogenic nematode Steinernema hermaphroditum.</title>
        <authorList>
            <person name="Schwarz E.M."/>
            <person name="Heppert J.K."/>
            <person name="Baniya A."/>
            <person name="Schwartz H.T."/>
            <person name="Tan C.-H."/>
            <person name="Antoshechkin I."/>
            <person name="Sternberg P.W."/>
            <person name="Goodrich-Blair H."/>
            <person name="Dillman A.R."/>
        </authorList>
    </citation>
    <scope>NUCLEOTIDE SEQUENCE</scope>
    <source>
        <strain evidence="16">PS9179</strain>
        <tissue evidence="16">Whole animal</tissue>
    </source>
</reference>
<dbReference type="Pfam" id="PF00227">
    <property type="entry name" value="Proteasome"/>
    <property type="match status" value="1"/>
</dbReference>
<dbReference type="InterPro" id="IPR023332">
    <property type="entry name" value="Proteasome_alpha-type"/>
</dbReference>
<feature type="transmembrane region" description="Helical" evidence="14">
    <location>
        <begin position="414"/>
        <end position="436"/>
    </location>
</feature>
<dbReference type="PROSITE" id="PS00388">
    <property type="entry name" value="PROTEASOME_ALPHA_1"/>
    <property type="match status" value="1"/>
</dbReference>
<evidence type="ECO:0000256" key="6">
    <source>
        <dbReference type="ARBA" id="ARBA00022490"/>
    </source>
</evidence>
<dbReference type="SMART" id="SM00948">
    <property type="entry name" value="Proteasome_A_N"/>
    <property type="match status" value="1"/>
</dbReference>